<gene>
    <name evidence="3" type="ORF">A10D4_10844</name>
</gene>
<protein>
    <submittedName>
        <fullName evidence="3">Uncharacterized protein</fullName>
    </submittedName>
</protein>
<evidence type="ECO:0000313" key="3">
    <source>
        <dbReference type="EMBL" id="EKE80879.1"/>
    </source>
</evidence>
<keyword evidence="2" id="KW-0472">Membrane</keyword>
<accession>K2KDT9</accession>
<feature type="compositionally biased region" description="Polar residues" evidence="1">
    <location>
        <begin position="69"/>
        <end position="84"/>
    </location>
</feature>
<evidence type="ECO:0000313" key="4">
    <source>
        <dbReference type="Proteomes" id="UP000014115"/>
    </source>
</evidence>
<dbReference type="PATRIC" id="fig|740709.3.peg.2189"/>
<dbReference type="STRING" id="740709.A10D4_10844"/>
<sequence>MALGRLSGHLPAGLFSGLALKFAVFWLLGALLWLNLQRVQQHWLDELVRRQQLLTHARPTSAHDIVEPTTVNSDQTTPQQSLQQPVEDGRWLLERWQFSADEQLELQALADWPGLLQWLQQWAQQQPLWPVADAQISVAAATAEAPLKVRLRLQQQRPIADANATLTSKPTRQLPLITATAGTLTAPGYFVAASVAPSFVADNEPAVTASTYNEQQPTRPLPQLLAIIGNPQERRARLLLESPSGAVQLFTVSAQQPFAGGRLRLSEIGPRHVQLVCIKGCASFFASATPAQSLRLPLRPPLPQHHNHQLSDGFTLCATLLATRLASPYCW</sequence>
<name>K2KDT9_9GAMM</name>
<feature type="transmembrane region" description="Helical" evidence="2">
    <location>
        <begin position="12"/>
        <end position="34"/>
    </location>
</feature>
<feature type="region of interest" description="Disordered" evidence="1">
    <location>
        <begin position="64"/>
        <end position="84"/>
    </location>
</feature>
<evidence type="ECO:0000256" key="2">
    <source>
        <dbReference type="SAM" id="Phobius"/>
    </source>
</evidence>
<dbReference type="EMBL" id="AMRG01000014">
    <property type="protein sequence ID" value="EKE80879.1"/>
    <property type="molecule type" value="Genomic_DNA"/>
</dbReference>
<dbReference type="Proteomes" id="UP000014115">
    <property type="component" value="Unassembled WGS sequence"/>
</dbReference>
<keyword evidence="4" id="KW-1185">Reference proteome</keyword>
<keyword evidence="2" id="KW-0812">Transmembrane</keyword>
<comment type="caution">
    <text evidence="3">The sequence shown here is derived from an EMBL/GenBank/DDBJ whole genome shotgun (WGS) entry which is preliminary data.</text>
</comment>
<proteinExistence type="predicted"/>
<reference evidence="3 4" key="1">
    <citation type="journal article" date="2012" name="J. Bacteriol.">
        <title>Genome Sequence of Idiomarina xiamenensis Type Strain 10-D-4.</title>
        <authorList>
            <person name="Lai Q."/>
            <person name="Wang L."/>
            <person name="Wang W."/>
            <person name="Shao Z."/>
        </authorList>
    </citation>
    <scope>NUCLEOTIDE SEQUENCE [LARGE SCALE GENOMIC DNA]</scope>
    <source>
        <strain evidence="3 4">10-D-4</strain>
    </source>
</reference>
<evidence type="ECO:0000256" key="1">
    <source>
        <dbReference type="SAM" id="MobiDB-lite"/>
    </source>
</evidence>
<organism evidence="3 4">
    <name type="scientific">Idiomarina xiamenensis 10-D-4</name>
    <dbReference type="NCBI Taxonomy" id="740709"/>
    <lineage>
        <taxon>Bacteria</taxon>
        <taxon>Pseudomonadati</taxon>
        <taxon>Pseudomonadota</taxon>
        <taxon>Gammaproteobacteria</taxon>
        <taxon>Alteromonadales</taxon>
        <taxon>Idiomarinaceae</taxon>
        <taxon>Idiomarina</taxon>
    </lineage>
</organism>
<keyword evidence="2" id="KW-1133">Transmembrane helix</keyword>
<dbReference type="AlphaFoldDB" id="K2KDT9"/>
<dbReference type="RefSeq" id="WP_008489509.1">
    <property type="nucleotide sequence ID" value="NZ_AMRG01000014.1"/>
</dbReference>